<sequence>MAKNWAILSKMKITGLNDTLQDVVEYIQREGGCKIYFFGGGIRDAVRPSIHGWIGGDLDASVTCDFEKFKNICIKKYGFQNCFSPKPKTKIIRIGSAKTYTEKKNEVVSIDVSSFSGTFDISHIFWEYTINYVVYDPKENILFDMTSRSLDDQCNKEFDIPVPSNQWLNWTNKDGILKALRKALR</sequence>
<name>A0A914PLE8_9BILA</name>
<keyword evidence="1" id="KW-1185">Reference proteome</keyword>
<reference evidence="2" key="1">
    <citation type="submission" date="2022-11" db="UniProtKB">
        <authorList>
            <consortium name="WormBaseParasite"/>
        </authorList>
    </citation>
    <scope>IDENTIFICATION</scope>
</reference>
<protein>
    <submittedName>
        <fullName evidence="2">Poly A polymerase head domain-containing protein</fullName>
    </submittedName>
</protein>
<accession>A0A914PLE8</accession>
<dbReference type="AlphaFoldDB" id="A0A914PLE8"/>
<evidence type="ECO:0000313" key="2">
    <source>
        <dbReference type="WBParaSite" id="PDA_v2.g16678.t1"/>
    </source>
</evidence>
<dbReference type="Proteomes" id="UP000887578">
    <property type="component" value="Unplaced"/>
</dbReference>
<organism evidence="1 2">
    <name type="scientific">Panagrolaimus davidi</name>
    <dbReference type="NCBI Taxonomy" id="227884"/>
    <lineage>
        <taxon>Eukaryota</taxon>
        <taxon>Metazoa</taxon>
        <taxon>Ecdysozoa</taxon>
        <taxon>Nematoda</taxon>
        <taxon>Chromadorea</taxon>
        <taxon>Rhabditida</taxon>
        <taxon>Tylenchina</taxon>
        <taxon>Panagrolaimomorpha</taxon>
        <taxon>Panagrolaimoidea</taxon>
        <taxon>Panagrolaimidae</taxon>
        <taxon>Panagrolaimus</taxon>
    </lineage>
</organism>
<proteinExistence type="predicted"/>
<evidence type="ECO:0000313" key="1">
    <source>
        <dbReference type="Proteomes" id="UP000887578"/>
    </source>
</evidence>
<dbReference type="WBParaSite" id="PDA_v2.g16678.t1">
    <property type="protein sequence ID" value="PDA_v2.g16678.t1"/>
    <property type="gene ID" value="PDA_v2.g16678"/>
</dbReference>